<keyword evidence="2" id="KW-1185">Reference proteome</keyword>
<dbReference type="Proteomes" id="UP001066276">
    <property type="component" value="Chromosome 3_1"/>
</dbReference>
<sequence>MVRSGYLSLAVWCPQHGLQWLSLATSLMPLARSAVAIACSLVPPAWSSVAISRLQFGAPGMVLSGYLSLAVWCPLAQSEVAISHLQFGDLWYSLQLLSLARLQLGDP</sequence>
<dbReference type="EMBL" id="JANPWB010000005">
    <property type="protein sequence ID" value="KAJ1183776.1"/>
    <property type="molecule type" value="Genomic_DNA"/>
</dbReference>
<evidence type="ECO:0000313" key="1">
    <source>
        <dbReference type="EMBL" id="KAJ1183776.1"/>
    </source>
</evidence>
<proteinExistence type="predicted"/>
<organism evidence="1 2">
    <name type="scientific">Pleurodeles waltl</name>
    <name type="common">Iberian ribbed newt</name>
    <dbReference type="NCBI Taxonomy" id="8319"/>
    <lineage>
        <taxon>Eukaryota</taxon>
        <taxon>Metazoa</taxon>
        <taxon>Chordata</taxon>
        <taxon>Craniata</taxon>
        <taxon>Vertebrata</taxon>
        <taxon>Euteleostomi</taxon>
        <taxon>Amphibia</taxon>
        <taxon>Batrachia</taxon>
        <taxon>Caudata</taxon>
        <taxon>Salamandroidea</taxon>
        <taxon>Salamandridae</taxon>
        <taxon>Pleurodelinae</taxon>
        <taxon>Pleurodeles</taxon>
    </lineage>
</organism>
<reference evidence="1" key="1">
    <citation type="journal article" date="2022" name="bioRxiv">
        <title>Sequencing and chromosome-scale assembly of the giantPleurodeles waltlgenome.</title>
        <authorList>
            <person name="Brown T."/>
            <person name="Elewa A."/>
            <person name="Iarovenko S."/>
            <person name="Subramanian E."/>
            <person name="Araus A.J."/>
            <person name="Petzold A."/>
            <person name="Susuki M."/>
            <person name="Suzuki K.-i.T."/>
            <person name="Hayashi T."/>
            <person name="Toyoda A."/>
            <person name="Oliveira C."/>
            <person name="Osipova E."/>
            <person name="Leigh N.D."/>
            <person name="Simon A."/>
            <person name="Yun M.H."/>
        </authorList>
    </citation>
    <scope>NUCLEOTIDE SEQUENCE</scope>
    <source>
        <strain evidence="1">20211129_DDA</strain>
        <tissue evidence="1">Liver</tissue>
    </source>
</reference>
<name>A0AAV7U5V0_PLEWA</name>
<dbReference type="AlphaFoldDB" id="A0AAV7U5V0"/>
<comment type="caution">
    <text evidence="1">The sequence shown here is derived from an EMBL/GenBank/DDBJ whole genome shotgun (WGS) entry which is preliminary data.</text>
</comment>
<protein>
    <submittedName>
        <fullName evidence="1">Uncharacterized protein</fullName>
    </submittedName>
</protein>
<evidence type="ECO:0000313" key="2">
    <source>
        <dbReference type="Proteomes" id="UP001066276"/>
    </source>
</evidence>
<accession>A0AAV7U5V0</accession>
<gene>
    <name evidence="1" type="ORF">NDU88_000590</name>
</gene>